<feature type="transmembrane region" description="Helical" evidence="2">
    <location>
        <begin position="152"/>
        <end position="170"/>
    </location>
</feature>
<protein>
    <submittedName>
        <fullName evidence="3">Uncharacterized protein</fullName>
    </submittedName>
</protein>
<feature type="region of interest" description="Disordered" evidence="1">
    <location>
        <begin position="403"/>
        <end position="460"/>
    </location>
</feature>
<feature type="transmembrane region" description="Helical" evidence="2">
    <location>
        <begin position="316"/>
        <end position="338"/>
    </location>
</feature>
<keyword evidence="2" id="KW-1133">Transmembrane helix</keyword>
<proteinExistence type="predicted"/>
<gene>
    <name evidence="3" type="ORF">RMAR1173_LOCUS5314</name>
</gene>
<organism evidence="3">
    <name type="scientific">Rhizochromulina marina</name>
    <dbReference type="NCBI Taxonomy" id="1034831"/>
    <lineage>
        <taxon>Eukaryota</taxon>
        <taxon>Sar</taxon>
        <taxon>Stramenopiles</taxon>
        <taxon>Ochrophyta</taxon>
        <taxon>Dictyochophyceae</taxon>
        <taxon>Rhizochromulinales</taxon>
        <taxon>Rhizochromulina</taxon>
    </lineage>
</organism>
<reference evidence="3" key="1">
    <citation type="submission" date="2021-01" db="EMBL/GenBank/DDBJ databases">
        <authorList>
            <person name="Corre E."/>
            <person name="Pelletier E."/>
            <person name="Niang G."/>
            <person name="Scheremetjew M."/>
            <person name="Finn R."/>
            <person name="Kale V."/>
            <person name="Holt S."/>
            <person name="Cochrane G."/>
            <person name="Meng A."/>
            <person name="Brown T."/>
            <person name="Cohen L."/>
        </authorList>
    </citation>
    <scope>NUCLEOTIDE SEQUENCE</scope>
    <source>
        <strain evidence="3">CCMP1243</strain>
    </source>
</reference>
<feature type="transmembrane region" description="Helical" evidence="2">
    <location>
        <begin position="235"/>
        <end position="256"/>
    </location>
</feature>
<dbReference type="EMBL" id="HBHJ01008223">
    <property type="protein sequence ID" value="CAD9673232.1"/>
    <property type="molecule type" value="Transcribed_RNA"/>
</dbReference>
<feature type="compositionally biased region" description="Low complexity" evidence="1">
    <location>
        <begin position="419"/>
        <end position="435"/>
    </location>
</feature>
<evidence type="ECO:0000256" key="1">
    <source>
        <dbReference type="SAM" id="MobiDB-lite"/>
    </source>
</evidence>
<sequence length="460" mass="49593">MRVNSVGAVRNATCDGGIGSSGYYVFSSGEPREDPPPCRFPFAPASLALSRHFEGDDDATCSITYAELVYPIHLASCCMYTVTSWALAALLVSWALRTPRKRTLQQRRDGLLPRRVYICGALCLCFNGLSALDLKGWANRYGDSGVILDQVLADIATGFLHCGLFFFVTVKLKAIISMPILGAASFLTEDFLNALLLVSCVTALVSGVILGVLQWTTSGHFAANNTVMSNLKNAIFGALQLVYACLCGYRVALIGYHMRKSGLSFSWDITAEQQRTVRIFFVISFLILFAGGYNVARALERSAQIQYRQPPCTVWKALYFETQLAILLACALFLAAAWPRTGCVSRESVATGEPLGNPRRTDWSTTETGPSLRWFRLKTISRSGKNPSTAALVLGLPPWPSNASSNNKSALGNREEPSSSHSSSSSAGPAGSGSSEWSVTNPLAPRPSSEGIIAAETAIV</sequence>
<keyword evidence="2" id="KW-0472">Membrane</keyword>
<feature type="transmembrane region" description="Helical" evidence="2">
    <location>
        <begin position="72"/>
        <end position="96"/>
    </location>
</feature>
<feature type="region of interest" description="Disordered" evidence="1">
    <location>
        <begin position="348"/>
        <end position="367"/>
    </location>
</feature>
<feature type="transmembrane region" description="Helical" evidence="2">
    <location>
        <begin position="277"/>
        <end position="296"/>
    </location>
</feature>
<evidence type="ECO:0000313" key="3">
    <source>
        <dbReference type="EMBL" id="CAD9673232.1"/>
    </source>
</evidence>
<dbReference type="AlphaFoldDB" id="A0A7S2RJX3"/>
<accession>A0A7S2RJX3</accession>
<evidence type="ECO:0000256" key="2">
    <source>
        <dbReference type="SAM" id="Phobius"/>
    </source>
</evidence>
<feature type="transmembrane region" description="Helical" evidence="2">
    <location>
        <begin position="191"/>
        <end position="215"/>
    </location>
</feature>
<keyword evidence="2" id="KW-0812">Transmembrane</keyword>
<name>A0A7S2RJX3_9STRA</name>